<reference evidence="3" key="1">
    <citation type="journal article" date="2016" name="Proc. Natl. Acad. Sci. U.S.A.">
        <title>Lipid metabolic changes in an early divergent fungus govern the establishment of a mutualistic symbiosis with endobacteria.</title>
        <authorList>
            <person name="Lastovetsky O.A."/>
            <person name="Gaspar M.L."/>
            <person name="Mondo S.J."/>
            <person name="LaButti K.M."/>
            <person name="Sandor L."/>
            <person name="Grigoriev I.V."/>
            <person name="Henry S.A."/>
            <person name="Pawlowska T.E."/>
        </authorList>
    </citation>
    <scope>NUCLEOTIDE SEQUENCE [LARGE SCALE GENOMIC DNA]</scope>
    <source>
        <strain evidence="3">ATCC 52814</strain>
    </source>
</reference>
<dbReference type="OrthoDB" id="4953at2759"/>
<protein>
    <recommendedName>
        <fullName evidence="4">Mitochondrial presequence protease</fullName>
    </recommendedName>
</protein>
<proteinExistence type="predicted"/>
<evidence type="ECO:0000313" key="3">
    <source>
        <dbReference type="EMBL" id="ORE06850.1"/>
    </source>
</evidence>
<dbReference type="InterPro" id="IPR011765">
    <property type="entry name" value="Pept_M16_N"/>
</dbReference>
<gene>
    <name evidence="3" type="ORF">BCV72DRAFT_249791</name>
</gene>
<dbReference type="AlphaFoldDB" id="A0A1X0R477"/>
<feature type="domain" description="Peptidase M16 N-terminal" evidence="1">
    <location>
        <begin position="53"/>
        <end position="136"/>
    </location>
</feature>
<evidence type="ECO:0008006" key="4">
    <source>
        <dbReference type="Google" id="ProtNLM"/>
    </source>
</evidence>
<organism evidence="3">
    <name type="scientific">Rhizopus microsporus var. microsporus</name>
    <dbReference type="NCBI Taxonomy" id="86635"/>
    <lineage>
        <taxon>Eukaryota</taxon>
        <taxon>Fungi</taxon>
        <taxon>Fungi incertae sedis</taxon>
        <taxon>Mucoromycota</taxon>
        <taxon>Mucoromycotina</taxon>
        <taxon>Mucoromycetes</taxon>
        <taxon>Mucorales</taxon>
        <taxon>Mucorineae</taxon>
        <taxon>Rhizopodaceae</taxon>
        <taxon>Rhizopus</taxon>
    </lineage>
</organism>
<dbReference type="GO" id="GO:0046872">
    <property type="term" value="F:metal ion binding"/>
    <property type="evidence" value="ECO:0007669"/>
    <property type="project" value="InterPro"/>
</dbReference>
<dbReference type="Pfam" id="PF05193">
    <property type="entry name" value="Peptidase_M16_C"/>
    <property type="match status" value="1"/>
</dbReference>
<dbReference type="InterPro" id="IPR011249">
    <property type="entry name" value="Metalloenz_LuxS/M16"/>
</dbReference>
<dbReference type="SUPFAM" id="SSF63411">
    <property type="entry name" value="LuxS/MPP-like metallohydrolase"/>
    <property type="match status" value="4"/>
</dbReference>
<dbReference type="Proteomes" id="UP000242414">
    <property type="component" value="Unassembled WGS sequence"/>
</dbReference>
<dbReference type="EMBL" id="KV921915">
    <property type="protein sequence ID" value="ORE06850.1"/>
    <property type="molecule type" value="Genomic_DNA"/>
</dbReference>
<sequence>MSSFKEICTVPTNFGVTFTKLKSDKTGLTVVLADVEAPIVNGYFALATEAFDDFGCPHTLEHLIFLGSEQYPYKGVLDSLANRAFAQGTNAWTDVDHTCYTILTAGPKGFLNLLPIYLDHILYPTLTDSGFYTEVHHINGKGENAGVVYSEMQGYQCTGDERIHHRMQQLMYPETCGYRSVTGGLMERLREISVDQIRQYHKSYYRPDNLCLIITGKVDKDELLKALEPVEESIIKKGPLPEMQRPWVSTGNFPNLEKNIEDTVLFADEDESMGTLLIAWNGPMCNDFLSQKELEVLNVYLTDSSVSVLQKEFVETEDPLCTDVDFYISDHLKSTLTFTASSVPIEEMERLPVEFFKTLNRLVEEEDIDMKRMATVIEKEILQLLKSAETDAHDTAAAVAVFDFLYGSPDGDSLKESVKDVEYLNALAKYSTRDWLNILKKWYIDAPHIILYGKPSAEFAKQQSEEESQRVEKQRADLGPEKLKELQKRLDGATAKNDVKIPRELLESFKIPPTSSIRFIDVVTARNNETSIRNKVQDYINQDNEADVPLFIQYDHVKSQFVSLSAYICGSSVPDHLLPYTRLFLQAIFSLPIEKDGKLISYEDVVKGLEEDTILYKADLGTNYYRFKELVSIKLKGKISKFENIVQWLKDILWNTRFTAERIKIVATQILSDIPQAKRDGYSMTDSAMKALELDPKKSLYASYNILYQSEFLQNVIDRLEKNPESVLAELNEYRAALCAPENIRIHVISDVLKLENPRSVFKKLAPKKVIGPPTPITLAKDVMSFAGKTPGNQGLLVSLPAIESSYSYHSTKGPSKFDDPDIAPTLVLMELLDSMEGIFWKFIRGKGLAYSTKVYNNIELGSIYFTIYNSPDAFKAFEQAKLVIEQLCDGRMDIDPSAVDGARSAVIYSLVYEEGIMERAARLSFEYQVLMGMPASYNHDMMAAVQNVTMDDLQRVLNKYFMNLFKPDASNVVTVSSPSKVADIQQGFQSLGFNMKTIGLNDIKLNL</sequence>
<evidence type="ECO:0000259" key="2">
    <source>
        <dbReference type="Pfam" id="PF05193"/>
    </source>
</evidence>
<name>A0A1X0R477_RHIZD</name>
<dbReference type="FunFam" id="3.30.830.10:FF:000015">
    <property type="entry name" value="Putative zinc metalloprotease"/>
    <property type="match status" value="1"/>
</dbReference>
<dbReference type="PANTHER" id="PTHR43016">
    <property type="entry name" value="PRESEQUENCE PROTEASE"/>
    <property type="match status" value="1"/>
</dbReference>
<dbReference type="Gene3D" id="3.30.830.10">
    <property type="entry name" value="Metalloenzyme, LuxS/M16 peptidase-like"/>
    <property type="match status" value="4"/>
</dbReference>
<accession>A0A1X0R477</accession>
<dbReference type="InterPro" id="IPR007863">
    <property type="entry name" value="Peptidase_M16_C"/>
</dbReference>
<dbReference type="PANTHER" id="PTHR43016:SF16">
    <property type="entry name" value="METALLOPROTEASE, PUTATIVE (AFU_ORTHOLOGUE AFUA_4G07610)-RELATED"/>
    <property type="match status" value="1"/>
</dbReference>
<evidence type="ECO:0000259" key="1">
    <source>
        <dbReference type="Pfam" id="PF00675"/>
    </source>
</evidence>
<dbReference type="VEuPathDB" id="FungiDB:BCV72DRAFT_249791"/>
<dbReference type="Pfam" id="PF00675">
    <property type="entry name" value="Peptidase_M16"/>
    <property type="match status" value="1"/>
</dbReference>
<feature type="domain" description="Peptidase M16 C-terminal" evidence="2">
    <location>
        <begin position="192"/>
        <end position="374"/>
    </location>
</feature>
<dbReference type="FunFam" id="3.30.830.10:FF:000031">
    <property type="entry name" value="Putative zinc metalloprotease"/>
    <property type="match status" value="1"/>
</dbReference>